<evidence type="ECO:0000256" key="2">
    <source>
        <dbReference type="SAM" id="Phobius"/>
    </source>
</evidence>
<dbReference type="EMBL" id="CACRSY010000012">
    <property type="protein sequence ID" value="VYT07346.1"/>
    <property type="molecule type" value="Genomic_DNA"/>
</dbReference>
<keyword evidence="2" id="KW-1133">Transmembrane helix</keyword>
<keyword evidence="4" id="KW-0808">Transferase</keyword>
<evidence type="ECO:0000313" key="4">
    <source>
        <dbReference type="EMBL" id="VYT07346.1"/>
    </source>
</evidence>
<comment type="similarity">
    <text evidence="1">Belongs to the bacterial sugar transferase family.</text>
</comment>
<dbReference type="AlphaFoldDB" id="A0A6N2TVA9"/>
<proteinExistence type="inferred from homology"/>
<evidence type="ECO:0000259" key="3">
    <source>
        <dbReference type="Pfam" id="PF02397"/>
    </source>
</evidence>
<gene>
    <name evidence="4" type="primary">wecA</name>
    <name evidence="4" type="ORF">BHLFYP23_00040</name>
</gene>
<protein>
    <submittedName>
        <fullName evidence="4">UDP-N-acetylgalactosamine-undecaprenyl-phosphate N-acetylgalactosaminephosphotransferase</fullName>
        <ecNumber evidence="4">2.7.8.40</ecNumber>
    </submittedName>
</protein>
<dbReference type="RefSeq" id="WP_156342365.1">
    <property type="nucleotide sequence ID" value="NZ_CACRSY010000012.1"/>
</dbReference>
<organism evidence="4">
    <name type="scientific">Blautia hansenii</name>
    <name type="common">Ruminococcus hansenii</name>
    <dbReference type="NCBI Taxonomy" id="1322"/>
    <lineage>
        <taxon>Bacteria</taxon>
        <taxon>Bacillati</taxon>
        <taxon>Bacillota</taxon>
        <taxon>Clostridia</taxon>
        <taxon>Lachnospirales</taxon>
        <taxon>Lachnospiraceae</taxon>
        <taxon>Blautia</taxon>
    </lineage>
</organism>
<dbReference type="PANTHER" id="PTHR30576:SF0">
    <property type="entry name" value="UNDECAPRENYL-PHOSPHATE N-ACETYLGALACTOSAMINYL 1-PHOSPHATE TRANSFERASE-RELATED"/>
    <property type="match status" value="1"/>
</dbReference>
<accession>A0A6N2TVA9</accession>
<name>A0A6N2TVA9_BLAHA</name>
<dbReference type="Pfam" id="PF02397">
    <property type="entry name" value="Bac_transf"/>
    <property type="match status" value="1"/>
</dbReference>
<keyword evidence="2" id="KW-0812">Transmembrane</keyword>
<dbReference type="PANTHER" id="PTHR30576">
    <property type="entry name" value="COLANIC BIOSYNTHESIS UDP-GLUCOSE LIPID CARRIER TRANSFERASE"/>
    <property type="match status" value="1"/>
</dbReference>
<dbReference type="InterPro" id="IPR003362">
    <property type="entry name" value="Bact_transf"/>
</dbReference>
<reference evidence="4" key="1">
    <citation type="submission" date="2019-11" db="EMBL/GenBank/DDBJ databases">
        <authorList>
            <person name="Feng L."/>
        </authorList>
    </citation>
    <scope>NUCLEOTIDE SEQUENCE</scope>
    <source>
        <strain evidence="4">BhanseniiLFYP23</strain>
    </source>
</reference>
<feature type="transmembrane region" description="Helical" evidence="2">
    <location>
        <begin position="35"/>
        <end position="59"/>
    </location>
</feature>
<feature type="domain" description="Bacterial sugar transferase" evidence="3">
    <location>
        <begin position="33"/>
        <end position="226"/>
    </location>
</feature>
<dbReference type="GO" id="GO:0016780">
    <property type="term" value="F:phosphotransferase activity, for other substituted phosphate groups"/>
    <property type="evidence" value="ECO:0007669"/>
    <property type="project" value="TreeGrafter"/>
</dbReference>
<dbReference type="EC" id="2.7.8.40" evidence="4"/>
<evidence type="ECO:0000256" key="1">
    <source>
        <dbReference type="ARBA" id="ARBA00006464"/>
    </source>
</evidence>
<sequence length="226" mass="25977">MKKWNELPLDMQVEEVKKYYKILEKHKAGLVAKRIFDIVVAVILLVLLSPVLLILSILIKLDSKGPVLFRQVRVTTYGKKFRICKFRTMVENAEKIGTQVTTKGDMRVTRMGKLLRGCRLDEIPQLFNILTGDMTFVGTRPEVEKYVAHYTNEMKATLLLPAGVTSRASIEYKDEEKLLEDAKNADEVYIHQVLPEKMKYNLKAIEKFSFFEDIKTMFATVAAVIK</sequence>
<keyword evidence="2" id="KW-0472">Membrane</keyword>